<comment type="function">
    <text evidence="12">Catalyzes the oxidation of L-aspartate to iminoaspartate.</text>
</comment>
<dbReference type="Pfam" id="PF00890">
    <property type="entry name" value="FAD_binding_2"/>
    <property type="match status" value="1"/>
</dbReference>
<keyword evidence="5 12" id="KW-0285">Flavoprotein</keyword>
<dbReference type="InterPro" id="IPR005288">
    <property type="entry name" value="NadB"/>
</dbReference>
<dbReference type="InterPro" id="IPR036188">
    <property type="entry name" value="FAD/NAD-bd_sf"/>
</dbReference>
<feature type="domain" description="FAD-dependent oxidoreductase 2 FAD-binding" evidence="14">
    <location>
        <begin position="6"/>
        <end position="397"/>
    </location>
</feature>
<evidence type="ECO:0000256" key="6">
    <source>
        <dbReference type="ARBA" id="ARBA00022642"/>
    </source>
</evidence>
<evidence type="ECO:0000313" key="16">
    <source>
        <dbReference type="EMBL" id="BBO68283.1"/>
    </source>
</evidence>
<dbReference type="PIRSF" id="PIRSF000171">
    <property type="entry name" value="SDHA_APRA_LASPO"/>
    <property type="match status" value="1"/>
</dbReference>
<dbReference type="SUPFAM" id="SSF56425">
    <property type="entry name" value="Succinate dehydrogenase/fumarate reductase flavoprotein, catalytic domain"/>
    <property type="match status" value="1"/>
</dbReference>
<dbReference type="KEGG" id="dalk:DSCA_22130"/>
<comment type="pathway">
    <text evidence="2 12">Cofactor biosynthesis; NAD(+) biosynthesis; iminoaspartate from L-aspartate (oxidase route): step 1/1.</text>
</comment>
<reference evidence="16 17" key="1">
    <citation type="submission" date="2019-11" db="EMBL/GenBank/DDBJ databases">
        <title>Comparative genomics of hydrocarbon-degrading Desulfosarcina strains.</title>
        <authorList>
            <person name="Watanabe M."/>
            <person name="Kojima H."/>
            <person name="Fukui M."/>
        </authorList>
    </citation>
    <scope>NUCLEOTIDE SEQUENCE [LARGE SCALE GENOMIC DNA]</scope>
    <source>
        <strain evidence="16 17">PL12</strain>
    </source>
</reference>
<dbReference type="EC" id="1.4.3.16" evidence="4 10"/>
<evidence type="ECO:0000256" key="7">
    <source>
        <dbReference type="ARBA" id="ARBA00022827"/>
    </source>
</evidence>
<sequence>MDTQTDFLIIGSGIAGLMYALKVADSGTVAIVTKKQAVDSNTNLAQGGIASVFDRQDSFDLHIRDTLDAGDGLCNPDVVRQVVVGGPERIRELMAIGVSFNTGAEDPGNDPGTPFDLGREGGHSCNRIVHAHDMTGREVERVLLERARQHRNIRFFENHMAIDLITFSTRIKRGLVTTTHEDRCCGAYVLDRQSRRVKTFGAGITLLATGGAGKVYLYTSNPDIATGDGIAMGYRAGATVANLEFVQFHPTCLYHPAAKNFLISEAVRGEGGRLMDVDGNSFMERYDPRKDLACRDVVARAIDTELKKTGQDSVFLDISHLPSDVVTGRFPNLYEKCLSFGIDMTRAPIPVVPAAHYMCGGVVTDMFGRTDIKRLYAVGETACTGLHGANRLASNSLLEALVYADTAASQAVRDLDGTDKGAFPDIPDWDDVGTTDSDEQIMVAHNWDEIRRLMWNYVGIVRSDKRLARAQRRIDTIQKEIREYYWNFKVSPDLIELRNIATVAEQVIKCATHRKESRGLHYNLGYPEKNDRRWQKDTVIRRQIVG</sequence>
<feature type="coiled-coil region" evidence="13">
    <location>
        <begin position="460"/>
        <end position="487"/>
    </location>
</feature>
<dbReference type="FunFam" id="3.90.700.10:FF:000002">
    <property type="entry name" value="L-aspartate oxidase"/>
    <property type="match status" value="1"/>
</dbReference>
<evidence type="ECO:0000256" key="8">
    <source>
        <dbReference type="ARBA" id="ARBA00023002"/>
    </source>
</evidence>
<dbReference type="PANTHER" id="PTHR42716:SF2">
    <property type="entry name" value="L-ASPARTATE OXIDASE, CHLOROPLASTIC"/>
    <property type="match status" value="1"/>
</dbReference>
<evidence type="ECO:0000256" key="5">
    <source>
        <dbReference type="ARBA" id="ARBA00022630"/>
    </source>
</evidence>
<dbReference type="PRINTS" id="PR00368">
    <property type="entry name" value="FADPNR"/>
</dbReference>
<name>A0A5K7YIB1_9BACT</name>
<evidence type="ECO:0000256" key="11">
    <source>
        <dbReference type="PIRSR" id="PIRSR000171-1"/>
    </source>
</evidence>
<dbReference type="EMBL" id="AP021874">
    <property type="protein sequence ID" value="BBO68283.1"/>
    <property type="molecule type" value="Genomic_DNA"/>
</dbReference>
<comment type="cofactor">
    <cofactor evidence="1 12">
        <name>FAD</name>
        <dbReference type="ChEBI" id="CHEBI:57692"/>
    </cofactor>
</comment>
<dbReference type="PANTHER" id="PTHR42716">
    <property type="entry name" value="L-ASPARTATE OXIDASE"/>
    <property type="match status" value="1"/>
</dbReference>
<dbReference type="GO" id="GO:0008734">
    <property type="term" value="F:L-aspartate oxidase activity"/>
    <property type="evidence" value="ECO:0007669"/>
    <property type="project" value="UniProtKB-UniRule"/>
</dbReference>
<feature type="active site" description="Proton acceptor" evidence="11">
    <location>
        <position position="295"/>
    </location>
</feature>
<dbReference type="FunFam" id="1.20.58.100:FF:000002">
    <property type="entry name" value="L-aspartate oxidase"/>
    <property type="match status" value="1"/>
</dbReference>
<protein>
    <recommendedName>
        <fullName evidence="4 10">L-aspartate oxidase</fullName>
        <ecNumber evidence="4 10">1.4.3.16</ecNumber>
    </recommendedName>
</protein>
<accession>A0A5K7YIB1</accession>
<comment type="similarity">
    <text evidence="3 12">Belongs to the FAD-dependent oxidoreductase 2 family. NadB subfamily.</text>
</comment>
<dbReference type="GO" id="GO:0005737">
    <property type="term" value="C:cytoplasm"/>
    <property type="evidence" value="ECO:0007669"/>
    <property type="project" value="UniProtKB-SubCell"/>
</dbReference>
<organism evidence="16 17">
    <name type="scientific">Desulfosarcina alkanivorans</name>
    <dbReference type="NCBI Taxonomy" id="571177"/>
    <lineage>
        <taxon>Bacteria</taxon>
        <taxon>Pseudomonadati</taxon>
        <taxon>Thermodesulfobacteriota</taxon>
        <taxon>Desulfobacteria</taxon>
        <taxon>Desulfobacterales</taxon>
        <taxon>Desulfosarcinaceae</taxon>
        <taxon>Desulfosarcina</taxon>
    </lineage>
</organism>
<keyword evidence="7 12" id="KW-0274">FAD</keyword>
<dbReference type="Gene3D" id="3.90.700.10">
    <property type="entry name" value="Succinate dehydrogenase/fumarate reductase flavoprotein, catalytic domain"/>
    <property type="match status" value="1"/>
</dbReference>
<dbReference type="SUPFAM" id="SSF46977">
    <property type="entry name" value="Succinate dehydrogenase/fumarate reductase flavoprotein C-terminal domain"/>
    <property type="match status" value="1"/>
</dbReference>
<gene>
    <name evidence="16" type="primary">nadB</name>
    <name evidence="16" type="ORF">DSCA_22130</name>
</gene>
<evidence type="ECO:0000256" key="10">
    <source>
        <dbReference type="NCBIfam" id="TIGR00551"/>
    </source>
</evidence>
<evidence type="ECO:0000256" key="9">
    <source>
        <dbReference type="ARBA" id="ARBA00048305"/>
    </source>
</evidence>
<keyword evidence="17" id="KW-1185">Reference proteome</keyword>
<dbReference type="InterPro" id="IPR015939">
    <property type="entry name" value="Fum_Rdtase/Succ_DH_flav-like_C"/>
</dbReference>
<dbReference type="SUPFAM" id="SSF51905">
    <property type="entry name" value="FAD/NAD(P)-binding domain"/>
    <property type="match status" value="1"/>
</dbReference>
<evidence type="ECO:0000256" key="3">
    <source>
        <dbReference type="ARBA" id="ARBA00008562"/>
    </source>
</evidence>
<dbReference type="AlphaFoldDB" id="A0A5K7YIB1"/>
<keyword evidence="8 12" id="KW-0560">Oxidoreductase</keyword>
<dbReference type="RefSeq" id="WP_155316460.1">
    <property type="nucleotide sequence ID" value="NZ_AP021874.1"/>
</dbReference>
<dbReference type="Pfam" id="PF02910">
    <property type="entry name" value="Succ_DH_flav_C"/>
    <property type="match status" value="1"/>
</dbReference>
<dbReference type="NCBIfam" id="TIGR00551">
    <property type="entry name" value="nadB"/>
    <property type="match status" value="1"/>
</dbReference>
<dbReference type="Gene3D" id="3.50.50.60">
    <property type="entry name" value="FAD/NAD(P)-binding domain"/>
    <property type="match status" value="1"/>
</dbReference>
<dbReference type="NCBIfam" id="NF006567">
    <property type="entry name" value="PRK09077.1"/>
    <property type="match status" value="1"/>
</dbReference>
<comment type="catalytic activity">
    <reaction evidence="9">
        <text>L-aspartate + O2 = iminosuccinate + H2O2</text>
        <dbReference type="Rhea" id="RHEA:25876"/>
        <dbReference type="ChEBI" id="CHEBI:15379"/>
        <dbReference type="ChEBI" id="CHEBI:16240"/>
        <dbReference type="ChEBI" id="CHEBI:29991"/>
        <dbReference type="ChEBI" id="CHEBI:77875"/>
        <dbReference type="EC" id="1.4.3.16"/>
    </reaction>
    <physiologicalReaction direction="left-to-right" evidence="9">
        <dbReference type="Rhea" id="RHEA:25877"/>
    </physiologicalReaction>
</comment>
<dbReference type="InterPro" id="IPR027477">
    <property type="entry name" value="Succ_DH/fumarate_Rdtase_cat_sf"/>
</dbReference>
<dbReference type="GO" id="GO:0034628">
    <property type="term" value="P:'de novo' NAD+ biosynthetic process from L-aspartate"/>
    <property type="evidence" value="ECO:0007669"/>
    <property type="project" value="TreeGrafter"/>
</dbReference>
<keyword evidence="6 12" id="KW-0662">Pyridine nucleotide biosynthesis</keyword>
<proteinExistence type="inferred from homology"/>
<evidence type="ECO:0000256" key="13">
    <source>
        <dbReference type="SAM" id="Coils"/>
    </source>
</evidence>
<dbReference type="InterPro" id="IPR037099">
    <property type="entry name" value="Fum_R/Succ_DH_flav-like_C_sf"/>
</dbReference>
<keyword evidence="13" id="KW-0175">Coiled coil</keyword>
<evidence type="ECO:0000256" key="2">
    <source>
        <dbReference type="ARBA" id="ARBA00004950"/>
    </source>
</evidence>
<evidence type="ECO:0000256" key="4">
    <source>
        <dbReference type="ARBA" id="ARBA00012173"/>
    </source>
</evidence>
<comment type="subcellular location">
    <subcellularLocation>
        <location evidence="12">Cytoplasm</location>
    </subcellularLocation>
</comment>
<evidence type="ECO:0000259" key="15">
    <source>
        <dbReference type="Pfam" id="PF02910"/>
    </source>
</evidence>
<dbReference type="UniPathway" id="UPA00253">
    <property type="reaction ID" value="UER00326"/>
</dbReference>
<feature type="domain" description="Fumarate reductase/succinate dehydrogenase flavoprotein-like C-terminal" evidence="15">
    <location>
        <begin position="448"/>
        <end position="540"/>
    </location>
</feature>
<evidence type="ECO:0000259" key="14">
    <source>
        <dbReference type="Pfam" id="PF00890"/>
    </source>
</evidence>
<dbReference type="OrthoDB" id="9806724at2"/>
<evidence type="ECO:0000313" key="17">
    <source>
        <dbReference type="Proteomes" id="UP000427906"/>
    </source>
</evidence>
<dbReference type="Gene3D" id="1.20.58.100">
    <property type="entry name" value="Fumarate reductase/succinate dehydrogenase flavoprotein-like, C-terminal domain"/>
    <property type="match status" value="1"/>
</dbReference>
<dbReference type="Proteomes" id="UP000427906">
    <property type="component" value="Chromosome"/>
</dbReference>
<evidence type="ECO:0000256" key="12">
    <source>
        <dbReference type="RuleBase" id="RU362049"/>
    </source>
</evidence>
<dbReference type="InterPro" id="IPR003953">
    <property type="entry name" value="FAD-dep_OxRdtase_2_FAD-bd"/>
</dbReference>
<evidence type="ECO:0000256" key="1">
    <source>
        <dbReference type="ARBA" id="ARBA00001974"/>
    </source>
</evidence>